<feature type="domain" description="Gfo/Idh/MocA-like oxidoreductase N-terminal" evidence="3">
    <location>
        <begin position="2"/>
        <end position="119"/>
    </location>
</feature>
<dbReference type="Gene3D" id="3.30.360.10">
    <property type="entry name" value="Dihydrodipicolinate Reductase, domain 2"/>
    <property type="match status" value="1"/>
</dbReference>
<feature type="domain" description="GFO/IDH/MocA-like oxidoreductase" evidence="4">
    <location>
        <begin position="127"/>
        <end position="247"/>
    </location>
</feature>
<dbReference type="InterPro" id="IPR055170">
    <property type="entry name" value="GFO_IDH_MocA-like_dom"/>
</dbReference>
<dbReference type="Proteomes" id="UP001156702">
    <property type="component" value="Unassembled WGS sequence"/>
</dbReference>
<evidence type="ECO:0000256" key="2">
    <source>
        <dbReference type="ARBA" id="ARBA00023002"/>
    </source>
</evidence>
<dbReference type="PANTHER" id="PTHR42840">
    <property type="entry name" value="NAD(P)-BINDING ROSSMANN-FOLD SUPERFAMILY PROTEIN-RELATED"/>
    <property type="match status" value="1"/>
</dbReference>
<keyword evidence="2" id="KW-0560">Oxidoreductase</keyword>
<organism evidence="5 6">
    <name type="scientific">Shinella yambaruensis</name>
    <dbReference type="NCBI Taxonomy" id="415996"/>
    <lineage>
        <taxon>Bacteria</taxon>
        <taxon>Pseudomonadati</taxon>
        <taxon>Pseudomonadota</taxon>
        <taxon>Alphaproteobacteria</taxon>
        <taxon>Hyphomicrobiales</taxon>
        <taxon>Rhizobiaceae</taxon>
        <taxon>Shinella</taxon>
    </lineage>
</organism>
<dbReference type="PANTHER" id="PTHR42840:SF3">
    <property type="entry name" value="BINDING ROSSMANN FOLD OXIDOREDUCTASE, PUTATIVE (AFU_ORTHOLOGUE AFUA_2G10240)-RELATED"/>
    <property type="match status" value="1"/>
</dbReference>
<dbReference type="SUPFAM" id="SSF55347">
    <property type="entry name" value="Glyceraldehyde-3-phosphate dehydrogenase-like, C-terminal domain"/>
    <property type="match status" value="1"/>
</dbReference>
<evidence type="ECO:0000313" key="6">
    <source>
        <dbReference type="Proteomes" id="UP001156702"/>
    </source>
</evidence>
<dbReference type="Pfam" id="PF22725">
    <property type="entry name" value="GFO_IDH_MocA_C3"/>
    <property type="match status" value="1"/>
</dbReference>
<comment type="caution">
    <text evidence="5">The sequence shown here is derived from an EMBL/GenBank/DDBJ whole genome shotgun (WGS) entry which is preliminary data.</text>
</comment>
<gene>
    <name evidence="5" type="primary">idhA</name>
    <name evidence="5" type="ORF">GCM10007923_48420</name>
</gene>
<reference evidence="6" key="1">
    <citation type="journal article" date="2019" name="Int. J. Syst. Evol. Microbiol.">
        <title>The Global Catalogue of Microorganisms (GCM) 10K type strain sequencing project: providing services to taxonomists for standard genome sequencing and annotation.</title>
        <authorList>
            <consortium name="The Broad Institute Genomics Platform"/>
            <consortium name="The Broad Institute Genome Sequencing Center for Infectious Disease"/>
            <person name="Wu L."/>
            <person name="Ma J."/>
        </authorList>
    </citation>
    <scope>NUCLEOTIDE SEQUENCE [LARGE SCALE GENOMIC DNA]</scope>
    <source>
        <strain evidence="6">NBRC 102122</strain>
    </source>
</reference>
<comment type="similarity">
    <text evidence="1">Belongs to the Gfo/Idh/MocA family.</text>
</comment>
<dbReference type="InterPro" id="IPR036291">
    <property type="entry name" value="NAD(P)-bd_dom_sf"/>
</dbReference>
<dbReference type="Pfam" id="PF01408">
    <property type="entry name" value="GFO_IDH_MocA"/>
    <property type="match status" value="1"/>
</dbReference>
<evidence type="ECO:0000313" key="5">
    <source>
        <dbReference type="EMBL" id="GLR53626.1"/>
    </source>
</evidence>
<protein>
    <submittedName>
        <fullName evidence="5">Inositol 2-dehydrogenase</fullName>
    </submittedName>
</protein>
<evidence type="ECO:0000259" key="3">
    <source>
        <dbReference type="Pfam" id="PF01408"/>
    </source>
</evidence>
<dbReference type="EMBL" id="BSOP01000042">
    <property type="protein sequence ID" value="GLR53626.1"/>
    <property type="molecule type" value="Genomic_DNA"/>
</dbReference>
<dbReference type="RefSeq" id="WP_244767691.1">
    <property type="nucleotide sequence ID" value="NZ_BSOP01000042.1"/>
</dbReference>
<name>A0ABQ5ZPF9_9HYPH</name>
<dbReference type="InterPro" id="IPR000683">
    <property type="entry name" value="Gfo/Idh/MocA-like_OxRdtase_N"/>
</dbReference>
<keyword evidence="6" id="KW-1185">Reference proteome</keyword>
<dbReference type="Gene3D" id="3.40.50.720">
    <property type="entry name" value="NAD(P)-binding Rossmann-like Domain"/>
    <property type="match status" value="1"/>
</dbReference>
<dbReference type="SUPFAM" id="SSF51735">
    <property type="entry name" value="NAD(P)-binding Rossmann-fold domains"/>
    <property type="match status" value="1"/>
</dbReference>
<evidence type="ECO:0000259" key="4">
    <source>
        <dbReference type="Pfam" id="PF22725"/>
    </source>
</evidence>
<evidence type="ECO:0000256" key="1">
    <source>
        <dbReference type="ARBA" id="ARBA00010928"/>
    </source>
</evidence>
<proteinExistence type="inferred from homology"/>
<sequence>MMRIALFGAGRIGEVHARNIAANLRCRLAFVVDPDADAAARLADRYGGRPVAADTAMAAGQADAFIVASSTNTHAALLNALAPLGKPILCEKPVSLDFAEAEACAQRLDAADARCMMGFHRRYDPGFAEVRRRVQSGEAGRIFQLCIASRSWAPPPPDYIRQSGGLFRDQTIHDFDVARFLLGEPIASVYAVGGCMIDERIGALGDIDSAMVTLTAASGALVCICNGRFAAFGYDQRVEVFGTKATYLVGNVSADTVACGTADGWLSARPKATFAERYREAYERELDRFVDFAEGDEADIATHHDGLAAQALAEAALNSLQTRTPVEVFARAG</sequence>
<accession>A0ABQ5ZPF9</accession>